<organism evidence="1">
    <name type="scientific">human gut metagenome</name>
    <dbReference type="NCBI Taxonomy" id="408170"/>
    <lineage>
        <taxon>unclassified sequences</taxon>
        <taxon>metagenomes</taxon>
        <taxon>organismal metagenomes</taxon>
    </lineage>
</organism>
<dbReference type="AlphaFoldDB" id="W1XMW2"/>
<accession>W1XMW2</accession>
<gene>
    <name evidence="1" type="ORF">Q604_UNBC15315G0001</name>
</gene>
<name>W1XMW2_9ZZZZ</name>
<evidence type="ECO:0000313" key="1">
    <source>
        <dbReference type="EMBL" id="ETJ30169.1"/>
    </source>
</evidence>
<feature type="non-terminal residue" evidence="1">
    <location>
        <position position="52"/>
    </location>
</feature>
<proteinExistence type="predicted"/>
<sequence>MLRTTRWVAAIIFLYSFPGYAEETFDTHFMIGGMRGEKVSEYRFDNKQPLPG</sequence>
<comment type="caution">
    <text evidence="1">The sequence shown here is derived from an EMBL/GenBank/DDBJ whole genome shotgun (WGS) entry which is preliminary data.</text>
</comment>
<protein>
    <submittedName>
        <fullName evidence="1">Fimbrial usher protein</fullName>
    </submittedName>
</protein>
<reference evidence="1" key="1">
    <citation type="submission" date="2013-12" db="EMBL/GenBank/DDBJ databases">
        <title>A Varibaculum cambriense genome reconstructed from a premature infant gut community with otherwise low bacterial novelty that shifts toward anaerobic metabolism during the third week of life.</title>
        <authorList>
            <person name="Brown C.T."/>
            <person name="Sharon I."/>
            <person name="Thomas B.C."/>
            <person name="Castelle C.J."/>
            <person name="Morowitz M.J."/>
            <person name="Banfield J.F."/>
        </authorList>
    </citation>
    <scope>NUCLEOTIDE SEQUENCE</scope>
</reference>
<dbReference type="EMBL" id="AZMM01015315">
    <property type="protein sequence ID" value="ETJ30169.1"/>
    <property type="molecule type" value="Genomic_DNA"/>
</dbReference>